<dbReference type="GO" id="GO:0016874">
    <property type="term" value="F:ligase activity"/>
    <property type="evidence" value="ECO:0007669"/>
    <property type="project" value="UniProtKB-KW"/>
</dbReference>
<reference evidence="2" key="1">
    <citation type="submission" date="2020-03" db="EMBL/GenBank/DDBJ databases">
        <title>The deep terrestrial virosphere.</title>
        <authorList>
            <person name="Holmfeldt K."/>
            <person name="Nilsson E."/>
            <person name="Simone D."/>
            <person name="Lopez-Fernandez M."/>
            <person name="Wu X."/>
            <person name="de Brujin I."/>
            <person name="Lundin D."/>
            <person name="Andersson A."/>
            <person name="Bertilsson S."/>
            <person name="Dopson M."/>
        </authorList>
    </citation>
    <scope>NUCLEOTIDE SEQUENCE</scope>
    <source>
        <strain evidence="2">MM415B05390</strain>
    </source>
</reference>
<proteinExistence type="predicted"/>
<dbReference type="Gene3D" id="3.30.470.30">
    <property type="entry name" value="DNA ligase/mRNA capping enzyme"/>
    <property type="match status" value="1"/>
</dbReference>
<dbReference type="Pfam" id="PF09414">
    <property type="entry name" value="RNA_ligase"/>
    <property type="match status" value="1"/>
</dbReference>
<dbReference type="AlphaFoldDB" id="A0A6M3LR35"/>
<keyword evidence="2" id="KW-0436">Ligase</keyword>
<dbReference type="Gene3D" id="3.30.1490.70">
    <property type="match status" value="1"/>
</dbReference>
<protein>
    <submittedName>
        <fullName evidence="2">Putative RNA ligase</fullName>
    </submittedName>
</protein>
<name>A0A6M3LR35_9ZZZZ</name>
<gene>
    <name evidence="2" type="ORF">MM415B05390_0004</name>
</gene>
<sequence>MKEYHKIQTVFLRDPATNFKTLLKGQWALPEFQYLALNEWVFTEKVDGTNIRVMFNGFADTVTFGGKTDKAQIPIFLLDKLRELFPNNEKFKEVFCDNENHAIDVCLYGEGYGAKIQKGGGNYRKDQSFVLFDVLVGDWWLQRKDVESIAAQFGIEVTPIIAEGDLYQMVDLARKGFFSQWGDFLAEGIVARPAVELKARNGNRVITKLKARDFDHQR</sequence>
<evidence type="ECO:0000259" key="1">
    <source>
        <dbReference type="Pfam" id="PF09414"/>
    </source>
</evidence>
<accession>A0A6M3LR35</accession>
<dbReference type="SUPFAM" id="SSF56091">
    <property type="entry name" value="DNA ligase/mRNA capping enzyme, catalytic domain"/>
    <property type="match status" value="1"/>
</dbReference>
<dbReference type="EMBL" id="MT143313">
    <property type="protein sequence ID" value="QJA95421.1"/>
    <property type="molecule type" value="Genomic_DNA"/>
</dbReference>
<evidence type="ECO:0000313" key="2">
    <source>
        <dbReference type="EMBL" id="QJA95421.1"/>
    </source>
</evidence>
<feature type="domain" description="RNA ligase" evidence="1">
    <location>
        <begin position="39"/>
        <end position="210"/>
    </location>
</feature>
<organism evidence="2">
    <name type="scientific">viral metagenome</name>
    <dbReference type="NCBI Taxonomy" id="1070528"/>
    <lineage>
        <taxon>unclassified sequences</taxon>
        <taxon>metagenomes</taxon>
        <taxon>organismal metagenomes</taxon>
    </lineage>
</organism>
<dbReference type="InterPro" id="IPR021122">
    <property type="entry name" value="RNA_ligase_dom_REL/Rnl2"/>
</dbReference>